<evidence type="ECO:0000256" key="1">
    <source>
        <dbReference type="SAM" id="SignalP"/>
    </source>
</evidence>
<organism evidence="2 3">
    <name type="scientific">Hermanssonia centrifuga</name>
    <dbReference type="NCBI Taxonomy" id="98765"/>
    <lineage>
        <taxon>Eukaryota</taxon>
        <taxon>Fungi</taxon>
        <taxon>Dikarya</taxon>
        <taxon>Basidiomycota</taxon>
        <taxon>Agaricomycotina</taxon>
        <taxon>Agaricomycetes</taxon>
        <taxon>Polyporales</taxon>
        <taxon>Meruliaceae</taxon>
        <taxon>Hermanssonia</taxon>
    </lineage>
</organism>
<reference evidence="2 3" key="1">
    <citation type="submission" date="2019-02" db="EMBL/GenBank/DDBJ databases">
        <title>Genome sequencing of the rare red list fungi Phlebia centrifuga.</title>
        <authorList>
            <person name="Buettner E."/>
            <person name="Kellner H."/>
        </authorList>
    </citation>
    <scope>NUCLEOTIDE SEQUENCE [LARGE SCALE GENOMIC DNA]</scope>
    <source>
        <strain evidence="2 3">DSM 108282</strain>
    </source>
</reference>
<feature type="chain" id="PRO_5020910378" evidence="1">
    <location>
        <begin position="26"/>
        <end position="147"/>
    </location>
</feature>
<evidence type="ECO:0000313" key="3">
    <source>
        <dbReference type="Proteomes" id="UP000309038"/>
    </source>
</evidence>
<dbReference type="EMBL" id="SGPJ01000506">
    <property type="protein sequence ID" value="THG94079.1"/>
    <property type="molecule type" value="Genomic_DNA"/>
</dbReference>
<dbReference type="Proteomes" id="UP000309038">
    <property type="component" value="Unassembled WGS sequence"/>
</dbReference>
<sequence length="147" mass="15719">MQFKSTFSVLAAVVLSMASVKLATASPVVETRAAEVDGDIFACTDANWAGQCENLGFFNGQCENFPADLQDDISSIGPDAGWVCVLYMCVVYFFLPTPDVRIGTDVRCILRNDNCDGSAGSLIVTSPGFDEMQYGNDALSSFVCTTP</sequence>
<gene>
    <name evidence="2" type="ORF">EW026_g7319</name>
</gene>
<keyword evidence="3" id="KW-1185">Reference proteome</keyword>
<feature type="signal peptide" evidence="1">
    <location>
        <begin position="1"/>
        <end position="25"/>
    </location>
</feature>
<proteinExistence type="predicted"/>
<keyword evidence="1" id="KW-0732">Signal</keyword>
<accession>A0A4S4KCQ9</accession>
<dbReference type="AlphaFoldDB" id="A0A4S4KCQ9"/>
<comment type="caution">
    <text evidence="2">The sequence shown here is derived from an EMBL/GenBank/DDBJ whole genome shotgun (WGS) entry which is preliminary data.</text>
</comment>
<protein>
    <submittedName>
        <fullName evidence="2">Uncharacterized protein</fullName>
    </submittedName>
</protein>
<name>A0A4S4KCQ9_9APHY</name>
<evidence type="ECO:0000313" key="2">
    <source>
        <dbReference type="EMBL" id="THG94079.1"/>
    </source>
</evidence>